<dbReference type="Proteomes" id="UP001597533">
    <property type="component" value="Unassembled WGS sequence"/>
</dbReference>
<accession>A0ABW5WLN8</accession>
<keyword evidence="3" id="KW-1185">Reference proteome</keyword>
<evidence type="ECO:0000313" key="3">
    <source>
        <dbReference type="Proteomes" id="UP001597533"/>
    </source>
</evidence>
<organism evidence="2 3">
    <name type="scientific">Lacinutrix iliipiscaria</name>
    <dbReference type="NCBI Taxonomy" id="1230532"/>
    <lineage>
        <taxon>Bacteria</taxon>
        <taxon>Pseudomonadati</taxon>
        <taxon>Bacteroidota</taxon>
        <taxon>Flavobacteriia</taxon>
        <taxon>Flavobacteriales</taxon>
        <taxon>Flavobacteriaceae</taxon>
        <taxon>Lacinutrix</taxon>
    </lineage>
</organism>
<dbReference type="EMBL" id="JBHUOV010000001">
    <property type="protein sequence ID" value="MFD2823171.1"/>
    <property type="molecule type" value="Genomic_DNA"/>
</dbReference>
<sequence length="163" mass="17874">MKKALILAWLLVLSFSLMSGMCSSDDHDDDDDGGHSNAAEIAALENTMESGNWKITYFFDTDSDETSDYTSYIFSFETDGTLVASNVLNTYTGSWSITDSSSSDDDDDDSSDDIDFNINFSTPADFVELSDDWDIILYSSTKIELIDVSGGGGGTDYLTFEKL</sequence>
<reference evidence="3" key="1">
    <citation type="journal article" date="2019" name="Int. J. Syst. Evol. Microbiol.">
        <title>The Global Catalogue of Microorganisms (GCM) 10K type strain sequencing project: providing services to taxonomists for standard genome sequencing and annotation.</title>
        <authorList>
            <consortium name="The Broad Institute Genomics Platform"/>
            <consortium name="The Broad Institute Genome Sequencing Center for Infectious Disease"/>
            <person name="Wu L."/>
            <person name="Ma J."/>
        </authorList>
    </citation>
    <scope>NUCLEOTIDE SEQUENCE [LARGE SCALE GENOMIC DNA]</scope>
    <source>
        <strain evidence="3">KCTC 32141</strain>
    </source>
</reference>
<comment type="caution">
    <text evidence="2">The sequence shown here is derived from an EMBL/GenBank/DDBJ whole genome shotgun (WGS) entry which is preliminary data.</text>
</comment>
<evidence type="ECO:0000256" key="1">
    <source>
        <dbReference type="SAM" id="SignalP"/>
    </source>
</evidence>
<name>A0ABW5WLN8_9FLAO</name>
<gene>
    <name evidence="2" type="ORF">ACFS5M_05785</name>
</gene>
<dbReference type="RefSeq" id="WP_379898169.1">
    <property type="nucleotide sequence ID" value="NZ_JBHUOV010000001.1"/>
</dbReference>
<proteinExistence type="predicted"/>
<keyword evidence="1" id="KW-0732">Signal</keyword>
<evidence type="ECO:0000313" key="2">
    <source>
        <dbReference type="EMBL" id="MFD2823171.1"/>
    </source>
</evidence>
<protein>
    <recommendedName>
        <fullName evidence="4">Lipocalin-like domain-containing protein</fullName>
    </recommendedName>
</protein>
<evidence type="ECO:0008006" key="4">
    <source>
        <dbReference type="Google" id="ProtNLM"/>
    </source>
</evidence>
<feature type="chain" id="PRO_5046559066" description="Lipocalin-like domain-containing protein" evidence="1">
    <location>
        <begin position="20"/>
        <end position="163"/>
    </location>
</feature>
<feature type="signal peptide" evidence="1">
    <location>
        <begin position="1"/>
        <end position="19"/>
    </location>
</feature>